<dbReference type="Gene3D" id="3.30.950.30">
    <property type="entry name" value="Schlafen, AAA domain"/>
    <property type="match status" value="1"/>
</dbReference>
<evidence type="ECO:0000313" key="2">
    <source>
        <dbReference type="EMBL" id="ADC48808.1"/>
    </source>
</evidence>
<dbReference type="STRING" id="398511.BpOF4_03710"/>
<keyword evidence="3" id="KW-1185">Reference proteome</keyword>
<dbReference type="SUPFAM" id="SSF55874">
    <property type="entry name" value="ATPase domain of HSP90 chaperone/DNA topoisomerase II/histidine kinase"/>
    <property type="match status" value="1"/>
</dbReference>
<dbReference type="SUPFAM" id="SSF52129">
    <property type="entry name" value="Caspase-like"/>
    <property type="match status" value="1"/>
</dbReference>
<dbReference type="Gene3D" id="3.40.50.1460">
    <property type="match status" value="1"/>
</dbReference>
<proteinExistence type="predicted"/>
<dbReference type="InterPro" id="IPR029030">
    <property type="entry name" value="Caspase-like_dom_sf"/>
</dbReference>
<dbReference type="HOGENOM" id="CLU_241753_0_0_9"/>
<dbReference type="KEGG" id="bpf:BpOF4_03710"/>
<dbReference type="RefSeq" id="WP_012960083.1">
    <property type="nucleotide sequence ID" value="NC_013791.2"/>
</dbReference>
<reference evidence="2 3" key="1">
    <citation type="journal article" date="2011" name="Environ. Microbiol.">
        <title>Genome of alkaliphilic Bacillus pseudofirmus OF4 reveals adaptations that support the ability to grow in an external pH range from 7.5 to 11.4.</title>
        <authorList>
            <person name="Janto B."/>
            <person name="Ahmed A."/>
            <person name="Ito M."/>
            <person name="Liu J."/>
            <person name="Hicks D.B."/>
            <person name="Pagni S."/>
            <person name="Fackelmayer O.J."/>
            <person name="Smith T.A."/>
            <person name="Earl J."/>
            <person name="Elbourne L.D."/>
            <person name="Hassan K."/>
            <person name="Paulsen I.T."/>
            <person name="Kolsto A.B."/>
            <person name="Tourasse N.J."/>
            <person name="Ehrlich G.D."/>
            <person name="Boissy R."/>
            <person name="Ivey D.M."/>
            <person name="Li G."/>
            <person name="Xue Y."/>
            <person name="Ma Y."/>
            <person name="Hu F.Z."/>
            <person name="Krulwich T.A."/>
        </authorList>
    </citation>
    <scope>NUCLEOTIDE SEQUENCE [LARGE SCALE GENOMIC DNA]</scope>
    <source>
        <strain evidence="3">ATCC BAA-2126 / JCM 17055 / OF4</strain>
    </source>
</reference>
<dbReference type="Gene3D" id="3.30.565.10">
    <property type="entry name" value="Histidine kinase-like ATPase, C-terminal domain"/>
    <property type="match status" value="1"/>
</dbReference>
<dbReference type="InterPro" id="IPR007421">
    <property type="entry name" value="Schlafen_AlbA_2_dom"/>
</dbReference>
<dbReference type="InterPro" id="IPR038461">
    <property type="entry name" value="Schlafen_AlbA_2_dom_sf"/>
</dbReference>
<name>D3FX53_ALKPO</name>
<dbReference type="Pfam" id="PF04326">
    <property type="entry name" value="SLFN_AlbA_2"/>
    <property type="match status" value="1"/>
</dbReference>
<feature type="domain" description="Schlafen AlbA-2" evidence="1">
    <location>
        <begin position="1293"/>
        <end position="1400"/>
    </location>
</feature>
<organism evidence="2 3">
    <name type="scientific">Alkalihalophilus pseudofirmus (strain ATCC BAA-2126 / JCM 17055 / OF4)</name>
    <name type="common">Bacillus pseudofirmus</name>
    <dbReference type="NCBI Taxonomy" id="398511"/>
    <lineage>
        <taxon>Bacteria</taxon>
        <taxon>Bacillati</taxon>
        <taxon>Bacillota</taxon>
        <taxon>Bacilli</taxon>
        <taxon>Bacillales</taxon>
        <taxon>Bacillaceae</taxon>
        <taxon>Alkalihalophilus</taxon>
    </lineage>
</organism>
<sequence length="1676" mass="195089">MTIYQDIIRIFEENSSYKNPTQAVNQASSLNALSGDLYTDANRFIYELLQNADDSLEKGNPVEVWVKIIGQELIFGHSGKAFDKRDLMGICNVNNGTKKNDISKTGYKGIGFKSVFGQSDKVKIYSNGEYFRFDRDYDFRWQWEYSREEWETESGRKFQYPWQIIPIYTKEDEVSLSIREFIKSKDINVATIITLHNLADVEEAINYLTKNTNMFLFLKNISKINFELPQSSSILIDRSSENIIKLENKHSNSEWIIKSTTLKVPESMRAILNEDRNIPEKLAAATEIEITLAAKIIDNEIVKLSKEENLLYSYLPTGESKYELPVLVNTSFLTAANRESLHSDSKWNQWIFNSLPVEIVRWIAELVCSEFKYQGYQLIPKEIYKNELGNSFNSGIKEAFNKIKFILTRDDELITVRDAIVDTTFLSEKAFVGEKAVKAYVCRFLDYEESLNKKFIKSNPYSTYINDLCSFKFSWNEFSKFLLSSYFYVEHNEFKNIYLISHLKKLYDKKTKPFDDQFMQSLPFIWNHKQKLSFPNQVCIPTPDDTNWNNPESDLMFLHEAIQKTIKVNRELYKWLENLGVKEKTDVTYIRQNIIPNIENISTLENTHKLITDLFLLYRKGVLDDALLNDLNKIKILTQKGSLIPVKECYLSNYYKPRVDLEMLIQKDFFISEEYCENKLEIDEWKRFFKKLGAKEGISLLNYSDKYTKQQLLSKGIKDEYFNEDDKKFKPFHSVFRADEFERIVSIEFLENINNNPKVAKILWEDIMDLYSPNELKKPALAFWGYSGRHGRISGDEIENYIPWFIKNNNCLPTVKNNCLNSSAIFLNSEEIIEVAGKYLPVFQGNELSSEWKSFFNLKNHLELEDYLELLSQISMDTLDNNQVKEDNLKRIQSIYHQLMDNCEYWNQDQLEIVKKWSEENCLLNSKKFFGECKSLYYYWDGNESVFQEQYGFIYLSSENKQHRSLETFLNCFKVKILRQSEFKLVHSEIQSAYSLKSHLYKILPYLKVWIENDESNELINTTLSMLEENTDALELYEAEELKITYDELGFSKVVYTHFMDNTLYVKEPWDSNSVLLKLSGDLGNYYNLRGHDKKIDFLLRSSIPEIKHYFEVEEFDITHIKEDDCEILGATNDNKLKSFAELESKIENSKMPPSFYHLSKSEYNALVHAESLVDRAVTNVLNYLTTLDEYDCSNSYRIAKSIIGGIYKNGNEIAVVARPSDGNKVLLYYTSEFDVLDYMDAELWCENGDLHSVRRITMGQLFKKTGMNKIPINNIEFISDDLDKILKEKKSKVLDFSPVPYTPQILSQTIAAFSNTDGGKLIFGIKEVNSHLNEVVGISIEFKVVEIIGEAVRLLSKVPQIKYDWTQHNQKIIFAIEIGKSDEPILISNYKYVRVGNQNVIENRPPKTVTTLSKPHYEKNVALIISIENYFPRNQNQIPPVKYANDDAEKFKNVLIDHMKIREEDIIVIKNEEAVKSNLEFDLKMLFNSLTEKDRFIFYYVGHGFHNGVTNYLSTYDMHSSSITETAISLSKLLLDPLKKSKCNNALIFIDACAKIFKDENERSNISDIIDDELVIYTNENPNYSIFLSCLTGQSSYSSDILMNGVWTYHLINALSGKEKSAIVNGNYITDRSLSNYLSNSVSNYTEPEWKYTQIPRSIIESSNENIILEMNNIE</sequence>
<dbReference type="PANTHER" id="PTHR32387:SF0">
    <property type="entry name" value="PROTEIN NO VEIN"/>
    <property type="match status" value="1"/>
</dbReference>
<dbReference type="Proteomes" id="UP000001544">
    <property type="component" value="Chromosome"/>
</dbReference>
<dbReference type="NCBIfam" id="NF047352">
    <property type="entry name" value="P_loop_sacsin"/>
    <property type="match status" value="1"/>
</dbReference>
<dbReference type="EMBL" id="CP001878">
    <property type="protein sequence ID" value="ADC48808.1"/>
    <property type="molecule type" value="Genomic_DNA"/>
</dbReference>
<accession>D3FX53</accession>
<protein>
    <submittedName>
        <fullName evidence="2">Transcriptional regulator</fullName>
    </submittedName>
</protein>
<evidence type="ECO:0000259" key="1">
    <source>
        <dbReference type="Pfam" id="PF04326"/>
    </source>
</evidence>
<dbReference type="InterPro" id="IPR052957">
    <property type="entry name" value="Auxin_embryo_med"/>
</dbReference>
<gene>
    <name evidence="2" type="ordered locus">BpOF4_03710</name>
</gene>
<dbReference type="InterPro" id="IPR036890">
    <property type="entry name" value="HATPase_C_sf"/>
</dbReference>
<dbReference type="PANTHER" id="PTHR32387">
    <property type="entry name" value="WU:FJ29H11"/>
    <property type="match status" value="1"/>
</dbReference>
<evidence type="ECO:0000313" key="3">
    <source>
        <dbReference type="Proteomes" id="UP000001544"/>
    </source>
</evidence>
<dbReference type="eggNOG" id="COG4249">
    <property type="taxonomic scope" value="Bacteria"/>
</dbReference>